<organism evidence="2 3">
    <name type="scientific">Mycena rosella</name>
    <name type="common">Pink bonnet</name>
    <name type="synonym">Agaricus rosellus</name>
    <dbReference type="NCBI Taxonomy" id="1033263"/>
    <lineage>
        <taxon>Eukaryota</taxon>
        <taxon>Fungi</taxon>
        <taxon>Dikarya</taxon>
        <taxon>Basidiomycota</taxon>
        <taxon>Agaricomycotina</taxon>
        <taxon>Agaricomycetes</taxon>
        <taxon>Agaricomycetidae</taxon>
        <taxon>Agaricales</taxon>
        <taxon>Marasmiineae</taxon>
        <taxon>Mycenaceae</taxon>
        <taxon>Mycena</taxon>
    </lineage>
</organism>
<reference evidence="2" key="1">
    <citation type="submission" date="2023-03" db="EMBL/GenBank/DDBJ databases">
        <title>Massive genome expansion in bonnet fungi (Mycena s.s.) driven by repeated elements and novel gene families across ecological guilds.</title>
        <authorList>
            <consortium name="Lawrence Berkeley National Laboratory"/>
            <person name="Harder C.B."/>
            <person name="Miyauchi S."/>
            <person name="Viragh M."/>
            <person name="Kuo A."/>
            <person name="Thoen E."/>
            <person name="Andreopoulos B."/>
            <person name="Lu D."/>
            <person name="Skrede I."/>
            <person name="Drula E."/>
            <person name="Henrissat B."/>
            <person name="Morin E."/>
            <person name="Kohler A."/>
            <person name="Barry K."/>
            <person name="LaButti K."/>
            <person name="Morin E."/>
            <person name="Salamov A."/>
            <person name="Lipzen A."/>
            <person name="Mereny Z."/>
            <person name="Hegedus B."/>
            <person name="Baldrian P."/>
            <person name="Stursova M."/>
            <person name="Weitz H."/>
            <person name="Taylor A."/>
            <person name="Grigoriev I.V."/>
            <person name="Nagy L.G."/>
            <person name="Martin F."/>
            <person name="Kauserud H."/>
        </authorList>
    </citation>
    <scope>NUCLEOTIDE SEQUENCE</scope>
    <source>
        <strain evidence="2">CBHHK067</strain>
    </source>
</reference>
<sequence>MALKRGHSSQTQVPDLPKLSGDTLLQVFTHRSLRRVDQPKSFDNERLSVLGEKVLDLFITEALFAQRPMLTISEITTQKNQFFSPDILVWLVDRYGLLNHLRCHPDNFSSLNAPAPDEASSLLYAYVGGIFVDHDDDGILRQVVQSWKGLLSPQTPPLKKVKLEPDAYADALVLPNPLAPAQPTLPFLSSFNQAASQRGVTLDYPANFVGGQWSVQCVVNGIIKALGTTKKIAQEMAARHAYYAMGWA</sequence>
<dbReference type="SUPFAM" id="SSF69065">
    <property type="entry name" value="RNase III domain-like"/>
    <property type="match status" value="1"/>
</dbReference>
<dbReference type="SUPFAM" id="SSF54768">
    <property type="entry name" value="dsRNA-binding domain-like"/>
    <property type="match status" value="1"/>
</dbReference>
<dbReference type="AlphaFoldDB" id="A0AAD7M9B5"/>
<dbReference type="CDD" id="cd00593">
    <property type="entry name" value="RIBOc"/>
    <property type="match status" value="1"/>
</dbReference>
<dbReference type="EMBL" id="JARKIE010000007">
    <property type="protein sequence ID" value="KAJ7706366.1"/>
    <property type="molecule type" value="Genomic_DNA"/>
</dbReference>
<evidence type="ECO:0000313" key="2">
    <source>
        <dbReference type="EMBL" id="KAJ7706366.1"/>
    </source>
</evidence>
<gene>
    <name evidence="2" type="ORF">B0H17DRAFT_626485</name>
</gene>
<evidence type="ECO:0000313" key="3">
    <source>
        <dbReference type="Proteomes" id="UP001221757"/>
    </source>
</evidence>
<dbReference type="GO" id="GO:0006396">
    <property type="term" value="P:RNA processing"/>
    <property type="evidence" value="ECO:0007669"/>
    <property type="project" value="InterPro"/>
</dbReference>
<dbReference type="Gene3D" id="1.10.1520.10">
    <property type="entry name" value="Ribonuclease III domain"/>
    <property type="match status" value="1"/>
</dbReference>
<dbReference type="Proteomes" id="UP001221757">
    <property type="component" value="Unassembled WGS sequence"/>
</dbReference>
<dbReference type="SMART" id="SM00535">
    <property type="entry name" value="RIBOc"/>
    <property type="match status" value="1"/>
</dbReference>
<name>A0AAD7M9B5_MYCRO</name>
<evidence type="ECO:0000259" key="1">
    <source>
        <dbReference type="PROSITE" id="PS50142"/>
    </source>
</evidence>
<dbReference type="InterPro" id="IPR036389">
    <property type="entry name" value="RNase_III_sf"/>
</dbReference>
<dbReference type="InterPro" id="IPR000999">
    <property type="entry name" value="RNase_III_dom"/>
</dbReference>
<proteinExistence type="predicted"/>
<dbReference type="PROSITE" id="PS50142">
    <property type="entry name" value="RNASE_3_2"/>
    <property type="match status" value="1"/>
</dbReference>
<feature type="domain" description="RNase III" evidence="1">
    <location>
        <begin position="24"/>
        <end position="135"/>
    </location>
</feature>
<dbReference type="Pfam" id="PF00636">
    <property type="entry name" value="Ribonuclease_3"/>
    <property type="match status" value="1"/>
</dbReference>
<dbReference type="GO" id="GO:0004525">
    <property type="term" value="F:ribonuclease III activity"/>
    <property type="evidence" value="ECO:0007669"/>
    <property type="project" value="InterPro"/>
</dbReference>
<protein>
    <submittedName>
        <fullName evidence="2">Ribonuclease III domain-containing protein</fullName>
    </submittedName>
</protein>
<accession>A0AAD7M9B5</accession>
<comment type="caution">
    <text evidence="2">The sequence shown here is derived from an EMBL/GenBank/DDBJ whole genome shotgun (WGS) entry which is preliminary data.</text>
</comment>
<keyword evidence="3" id="KW-1185">Reference proteome</keyword>